<dbReference type="PRINTS" id="PR00455">
    <property type="entry name" value="HTHTETR"/>
</dbReference>
<dbReference type="SUPFAM" id="SSF48498">
    <property type="entry name" value="Tetracyclin repressor-like, C-terminal domain"/>
    <property type="match status" value="1"/>
</dbReference>
<dbReference type="InterPro" id="IPR050109">
    <property type="entry name" value="HTH-type_TetR-like_transc_reg"/>
</dbReference>
<dbReference type="Gene3D" id="1.10.357.10">
    <property type="entry name" value="Tetracycline Repressor, domain 2"/>
    <property type="match status" value="1"/>
</dbReference>
<organism evidence="6 7">
    <name type="scientific">Microterricola gilva</name>
    <dbReference type="NCBI Taxonomy" id="393267"/>
    <lineage>
        <taxon>Bacteria</taxon>
        <taxon>Bacillati</taxon>
        <taxon>Actinomycetota</taxon>
        <taxon>Actinomycetes</taxon>
        <taxon>Micrococcales</taxon>
        <taxon>Microbacteriaceae</taxon>
        <taxon>Microterricola</taxon>
    </lineage>
</organism>
<evidence type="ECO:0000256" key="1">
    <source>
        <dbReference type="ARBA" id="ARBA00023015"/>
    </source>
</evidence>
<keyword evidence="2 4" id="KW-0238">DNA-binding</keyword>
<dbReference type="PROSITE" id="PS50977">
    <property type="entry name" value="HTH_TETR_2"/>
    <property type="match status" value="1"/>
</dbReference>
<keyword evidence="1" id="KW-0805">Transcription regulation</keyword>
<dbReference type="InterPro" id="IPR036271">
    <property type="entry name" value="Tet_transcr_reg_TetR-rel_C_sf"/>
</dbReference>
<keyword evidence="7" id="KW-1185">Reference proteome</keyword>
<dbReference type="InterPro" id="IPR001647">
    <property type="entry name" value="HTH_TetR"/>
</dbReference>
<dbReference type="Pfam" id="PF00440">
    <property type="entry name" value="TetR_N"/>
    <property type="match status" value="1"/>
</dbReference>
<evidence type="ECO:0000256" key="2">
    <source>
        <dbReference type="ARBA" id="ARBA00023125"/>
    </source>
</evidence>
<feature type="domain" description="HTH tetR-type" evidence="5">
    <location>
        <begin position="17"/>
        <end position="77"/>
    </location>
</feature>
<name>A0A4Q8AR88_9MICO</name>
<dbReference type="AlphaFoldDB" id="A0A4Q8AR88"/>
<dbReference type="OrthoDB" id="956698at2"/>
<dbReference type="RefSeq" id="WP_130506819.1">
    <property type="nucleotide sequence ID" value="NZ_SHLC01000001.1"/>
</dbReference>
<dbReference type="GO" id="GO:0000976">
    <property type="term" value="F:transcription cis-regulatory region binding"/>
    <property type="evidence" value="ECO:0007669"/>
    <property type="project" value="TreeGrafter"/>
</dbReference>
<proteinExistence type="predicted"/>
<feature type="DNA-binding region" description="H-T-H motif" evidence="4">
    <location>
        <begin position="40"/>
        <end position="59"/>
    </location>
</feature>
<dbReference type="EMBL" id="SHLC01000001">
    <property type="protein sequence ID" value="RZU66653.1"/>
    <property type="molecule type" value="Genomic_DNA"/>
</dbReference>
<accession>A0A4Q8AR88</accession>
<dbReference type="Proteomes" id="UP000291483">
    <property type="component" value="Unassembled WGS sequence"/>
</dbReference>
<evidence type="ECO:0000256" key="4">
    <source>
        <dbReference type="PROSITE-ProRule" id="PRU00335"/>
    </source>
</evidence>
<dbReference type="PANTHER" id="PTHR30055">
    <property type="entry name" value="HTH-TYPE TRANSCRIPTIONAL REGULATOR RUTR"/>
    <property type="match status" value="1"/>
</dbReference>
<evidence type="ECO:0000259" key="5">
    <source>
        <dbReference type="PROSITE" id="PS50977"/>
    </source>
</evidence>
<reference evidence="6 7" key="1">
    <citation type="submission" date="2019-02" db="EMBL/GenBank/DDBJ databases">
        <title>Sequencing the genomes of 1000 actinobacteria strains.</title>
        <authorList>
            <person name="Klenk H.-P."/>
        </authorList>
    </citation>
    <scope>NUCLEOTIDE SEQUENCE [LARGE SCALE GENOMIC DNA]</scope>
    <source>
        <strain evidence="6 7">DSM 18319</strain>
    </source>
</reference>
<keyword evidence="3" id="KW-0804">Transcription</keyword>
<evidence type="ECO:0000313" key="6">
    <source>
        <dbReference type="EMBL" id="RZU66653.1"/>
    </source>
</evidence>
<evidence type="ECO:0000313" key="7">
    <source>
        <dbReference type="Proteomes" id="UP000291483"/>
    </source>
</evidence>
<sequence length="220" mass="24190">MIASTARSASTSTARSTETRERILSIAAEEFAERGYAGTSIGGIAERAGVGKGLVQYHFKAKVDLALEIVQGAYAQASFANIIGSADPLRGLAAIVTSIRTVARAFREDVRVRAATRLLREHDVIPATFPTPYVSWVAVIAQCLIDAADDGEIPSRENLATEAWHLVANFYGVQEVSQRLTQREDLPERIEEMLEREFILLGVFEPRRFLVESPEDSVQL</sequence>
<comment type="caution">
    <text evidence="6">The sequence shown here is derived from an EMBL/GenBank/DDBJ whole genome shotgun (WGS) entry which is preliminary data.</text>
</comment>
<protein>
    <submittedName>
        <fullName evidence="6">TetR family transcriptional regulator</fullName>
    </submittedName>
</protein>
<evidence type="ECO:0000256" key="3">
    <source>
        <dbReference type="ARBA" id="ARBA00023163"/>
    </source>
</evidence>
<dbReference type="SUPFAM" id="SSF46689">
    <property type="entry name" value="Homeodomain-like"/>
    <property type="match status" value="1"/>
</dbReference>
<dbReference type="GO" id="GO:0003700">
    <property type="term" value="F:DNA-binding transcription factor activity"/>
    <property type="evidence" value="ECO:0007669"/>
    <property type="project" value="TreeGrafter"/>
</dbReference>
<gene>
    <name evidence="6" type="ORF">EV379_3018</name>
</gene>
<dbReference type="PANTHER" id="PTHR30055:SF234">
    <property type="entry name" value="HTH-TYPE TRANSCRIPTIONAL REGULATOR BETI"/>
    <property type="match status" value="1"/>
</dbReference>
<dbReference type="InterPro" id="IPR009057">
    <property type="entry name" value="Homeodomain-like_sf"/>
</dbReference>